<feature type="region of interest" description="Disordered" evidence="1">
    <location>
        <begin position="199"/>
        <end position="224"/>
    </location>
</feature>
<feature type="compositionally biased region" description="Low complexity" evidence="1">
    <location>
        <begin position="166"/>
        <end position="187"/>
    </location>
</feature>
<keyword evidence="3" id="KW-1185">Reference proteome</keyword>
<proteinExistence type="predicted"/>
<evidence type="ECO:0000256" key="1">
    <source>
        <dbReference type="SAM" id="MobiDB-lite"/>
    </source>
</evidence>
<dbReference type="OrthoDB" id="1227450at2759"/>
<sequence length="309" mass="34333">MALLLNDPSLSPNKQIKNPKLKTHHLYQQHHYRHQAARLPTISRQSSCSTTSAPPPHVQLEMVHASVASGGVFFNHYPNQFSLSSSLPPILPTYYQHHHHHHQQQQPKINPLHPHHQPPLLPLPAAVSKPTFHSLPPLSRGHSLSPPGPRKTKRSTPQNNFKKENNNNNNNNNYNNNNNNNNNNKNNIRSKELLDVKTKATKGPSNGSLLEGEAKEVSRWSKPRSGPTRVLLDFKNEVAAAADDDIKIIGTKFTTPLVISLSPPPSSLPLPRFPLKKLQLNKLSCNAEAVAGEVDSGATDNLCRLLKLR</sequence>
<accession>A0A0J8BIF2</accession>
<name>A0A0J8BIF2_BETVV</name>
<reference evidence="2 3" key="1">
    <citation type="journal article" date="2014" name="Nature">
        <title>The genome of the recently domesticated crop plant sugar beet (Beta vulgaris).</title>
        <authorList>
            <person name="Dohm J.C."/>
            <person name="Minoche A.E."/>
            <person name="Holtgrawe D."/>
            <person name="Capella-Gutierrez S."/>
            <person name="Zakrzewski F."/>
            <person name="Tafer H."/>
            <person name="Rupp O."/>
            <person name="Sorensen T.R."/>
            <person name="Stracke R."/>
            <person name="Reinhardt R."/>
            <person name="Goesmann A."/>
            <person name="Kraft T."/>
            <person name="Schulz B."/>
            <person name="Stadler P.F."/>
            <person name="Schmidt T."/>
            <person name="Gabaldon T."/>
            <person name="Lehrach H."/>
            <person name="Weisshaar B."/>
            <person name="Himmelbauer H."/>
        </authorList>
    </citation>
    <scope>NUCLEOTIDE SEQUENCE [LARGE SCALE GENOMIC DNA]</scope>
    <source>
        <tissue evidence="2">Taproot</tissue>
    </source>
</reference>
<protein>
    <submittedName>
        <fullName evidence="2">Uncharacterized protein</fullName>
    </submittedName>
</protein>
<dbReference type="EMBL" id="KQ090201">
    <property type="protein sequence ID" value="KMS99768.1"/>
    <property type="molecule type" value="Genomic_DNA"/>
</dbReference>
<evidence type="ECO:0000313" key="2">
    <source>
        <dbReference type="EMBL" id="KMS99768.1"/>
    </source>
</evidence>
<gene>
    <name evidence="2" type="ORF">BVRB_1g020620</name>
</gene>
<dbReference type="AlphaFoldDB" id="A0A0J8BIF2"/>
<dbReference type="Gramene" id="KMS99768">
    <property type="protein sequence ID" value="KMS99768"/>
    <property type="gene ID" value="BVRB_1g020620"/>
</dbReference>
<organism evidence="2 3">
    <name type="scientific">Beta vulgaris subsp. vulgaris</name>
    <name type="common">Beet</name>
    <dbReference type="NCBI Taxonomy" id="3555"/>
    <lineage>
        <taxon>Eukaryota</taxon>
        <taxon>Viridiplantae</taxon>
        <taxon>Streptophyta</taxon>
        <taxon>Embryophyta</taxon>
        <taxon>Tracheophyta</taxon>
        <taxon>Spermatophyta</taxon>
        <taxon>Magnoliopsida</taxon>
        <taxon>eudicotyledons</taxon>
        <taxon>Gunneridae</taxon>
        <taxon>Pentapetalae</taxon>
        <taxon>Caryophyllales</taxon>
        <taxon>Chenopodiaceae</taxon>
        <taxon>Betoideae</taxon>
        <taxon>Beta</taxon>
    </lineage>
</organism>
<evidence type="ECO:0000313" key="3">
    <source>
        <dbReference type="Proteomes" id="UP000035740"/>
    </source>
</evidence>
<feature type="region of interest" description="Disordered" evidence="1">
    <location>
        <begin position="97"/>
        <end position="187"/>
    </location>
</feature>
<dbReference type="Proteomes" id="UP000035740">
    <property type="component" value="Unassembled WGS sequence"/>
</dbReference>